<organism evidence="2 3">
    <name type="scientific">Grus japonensis</name>
    <name type="common">Japanese crane</name>
    <name type="synonym">Red-crowned crane</name>
    <dbReference type="NCBI Taxonomy" id="30415"/>
    <lineage>
        <taxon>Eukaryota</taxon>
        <taxon>Metazoa</taxon>
        <taxon>Chordata</taxon>
        <taxon>Craniata</taxon>
        <taxon>Vertebrata</taxon>
        <taxon>Euteleostomi</taxon>
        <taxon>Archelosauria</taxon>
        <taxon>Archosauria</taxon>
        <taxon>Dinosauria</taxon>
        <taxon>Saurischia</taxon>
        <taxon>Theropoda</taxon>
        <taxon>Coelurosauria</taxon>
        <taxon>Aves</taxon>
        <taxon>Neognathae</taxon>
        <taxon>Neoaves</taxon>
        <taxon>Gruiformes</taxon>
        <taxon>Gruidae</taxon>
        <taxon>Grus</taxon>
    </lineage>
</organism>
<dbReference type="Proteomes" id="UP001623348">
    <property type="component" value="Unassembled WGS sequence"/>
</dbReference>
<feature type="compositionally biased region" description="Basic and acidic residues" evidence="1">
    <location>
        <begin position="40"/>
        <end position="49"/>
    </location>
</feature>
<reference evidence="2 3" key="1">
    <citation type="submission" date="2024-06" db="EMBL/GenBank/DDBJ databases">
        <title>The draft genome of Grus japonensis, version 3.</title>
        <authorList>
            <person name="Nabeshima K."/>
            <person name="Suzuki S."/>
            <person name="Onuma M."/>
        </authorList>
    </citation>
    <scope>NUCLEOTIDE SEQUENCE [LARGE SCALE GENOMIC DNA]</scope>
    <source>
        <strain evidence="2 3">451A</strain>
    </source>
</reference>
<comment type="caution">
    <text evidence="2">The sequence shown here is derived from an EMBL/GenBank/DDBJ whole genome shotgun (WGS) entry which is preliminary data.</text>
</comment>
<gene>
    <name evidence="2" type="ORF">GRJ2_000405900</name>
</gene>
<dbReference type="EMBL" id="BAAFJT010000001">
    <property type="protein sequence ID" value="GAB0179406.1"/>
    <property type="molecule type" value="Genomic_DNA"/>
</dbReference>
<name>A0ABC9W2P6_GRUJA</name>
<sequence length="154" mass="16341">MPAGSKTDPPLAKAKPINHGGSASGVTCLRRKKTAVQQQLEERGVRRCESNNSADTKVSAEGGGGGAAGARAEIPLQPVDKTMVRQAVPLQTMEVNGGADIHLQPVGDPMPEQVDAPKGGCDPVESPHWSRLLAGPVALWREEPMLEQVCWQDF</sequence>
<keyword evidence="3" id="KW-1185">Reference proteome</keyword>
<dbReference type="AlphaFoldDB" id="A0ABC9W2P6"/>
<evidence type="ECO:0000256" key="1">
    <source>
        <dbReference type="SAM" id="MobiDB-lite"/>
    </source>
</evidence>
<evidence type="ECO:0000313" key="3">
    <source>
        <dbReference type="Proteomes" id="UP001623348"/>
    </source>
</evidence>
<evidence type="ECO:0000313" key="2">
    <source>
        <dbReference type="EMBL" id="GAB0179406.1"/>
    </source>
</evidence>
<protein>
    <submittedName>
        <fullName evidence="2">Uncharacterized protein</fullName>
    </submittedName>
</protein>
<feature type="region of interest" description="Disordered" evidence="1">
    <location>
        <begin position="1"/>
        <end position="73"/>
    </location>
</feature>
<proteinExistence type="predicted"/>
<accession>A0ABC9W2P6</accession>